<evidence type="ECO:0000313" key="3">
    <source>
        <dbReference type="Proteomes" id="UP000242519"/>
    </source>
</evidence>
<protein>
    <submittedName>
        <fullName evidence="2">Uncharacterized protein</fullName>
    </submittedName>
</protein>
<dbReference type="AlphaFoldDB" id="A0A218Z9U6"/>
<dbReference type="InParanoid" id="A0A218Z9U6"/>
<feature type="compositionally biased region" description="Basic residues" evidence="1">
    <location>
        <begin position="144"/>
        <end position="154"/>
    </location>
</feature>
<feature type="region of interest" description="Disordered" evidence="1">
    <location>
        <begin position="92"/>
        <end position="161"/>
    </location>
</feature>
<evidence type="ECO:0000256" key="1">
    <source>
        <dbReference type="SAM" id="MobiDB-lite"/>
    </source>
</evidence>
<dbReference type="EMBL" id="MZNU01000153">
    <property type="protein sequence ID" value="OWP03946.1"/>
    <property type="molecule type" value="Genomic_DNA"/>
</dbReference>
<accession>A0A218Z9U6</accession>
<comment type="caution">
    <text evidence="2">The sequence shown here is derived from an EMBL/GenBank/DDBJ whole genome shotgun (WGS) entry which is preliminary data.</text>
</comment>
<keyword evidence="3" id="KW-1185">Reference proteome</keyword>
<gene>
    <name evidence="2" type="ORF">B2J93_4510</name>
</gene>
<proteinExistence type="predicted"/>
<organism evidence="2 3">
    <name type="scientific">Diplocarpon coronariae</name>
    <dbReference type="NCBI Taxonomy" id="2795749"/>
    <lineage>
        <taxon>Eukaryota</taxon>
        <taxon>Fungi</taxon>
        <taxon>Dikarya</taxon>
        <taxon>Ascomycota</taxon>
        <taxon>Pezizomycotina</taxon>
        <taxon>Leotiomycetes</taxon>
        <taxon>Helotiales</taxon>
        <taxon>Drepanopezizaceae</taxon>
        <taxon>Diplocarpon</taxon>
    </lineage>
</organism>
<dbReference type="Proteomes" id="UP000242519">
    <property type="component" value="Unassembled WGS sequence"/>
</dbReference>
<name>A0A218Z9U6_9HELO</name>
<evidence type="ECO:0000313" key="2">
    <source>
        <dbReference type="EMBL" id="OWP03946.1"/>
    </source>
</evidence>
<sequence>MPCSQGFGYGAKNAGRLCSIDMSLSRNESRNDLLLLLPVLRSQLRRLRRGLPLLLELLLRCCCCFSSSSSDSDSHYSSCCFSAAAFSDYQASPSPPDDLPAEAKAPPRSRLGSLAPLTARKLQLDGPTLRGTSYGRPRGSGVHRTPHTAHHTPSCKHTDTDPRMRAAFITVPDYDTTALA</sequence>
<reference evidence="2 3" key="1">
    <citation type="submission" date="2017-04" db="EMBL/GenBank/DDBJ databases">
        <title>Draft genome sequence of Marssonina coronaria NL1: causal agent of apple blotch.</title>
        <authorList>
            <person name="Cheng Q."/>
        </authorList>
    </citation>
    <scope>NUCLEOTIDE SEQUENCE [LARGE SCALE GENOMIC DNA]</scope>
    <source>
        <strain evidence="2 3">NL1</strain>
    </source>
</reference>